<dbReference type="InterPro" id="IPR011711">
    <property type="entry name" value="GntR_C"/>
</dbReference>
<dbReference type="GO" id="GO:0003700">
    <property type="term" value="F:DNA-binding transcription factor activity"/>
    <property type="evidence" value="ECO:0007669"/>
    <property type="project" value="InterPro"/>
</dbReference>
<accession>A0AAU8DPC4</accession>
<dbReference type="Gene3D" id="1.10.10.10">
    <property type="entry name" value="Winged helix-like DNA-binding domain superfamily/Winged helix DNA-binding domain"/>
    <property type="match status" value="1"/>
</dbReference>
<evidence type="ECO:0000256" key="1">
    <source>
        <dbReference type="ARBA" id="ARBA00023015"/>
    </source>
</evidence>
<reference evidence="5" key="1">
    <citation type="submission" date="2024-05" db="EMBL/GenBank/DDBJ databases">
        <authorList>
            <person name="Cai S.Y."/>
            <person name="Jin L.M."/>
            <person name="Li H.R."/>
        </authorList>
    </citation>
    <scope>NUCLEOTIDE SEQUENCE</scope>
    <source>
        <strain evidence="5">A5-74</strain>
    </source>
</reference>
<dbReference type="SUPFAM" id="SSF46785">
    <property type="entry name" value="Winged helix' DNA-binding domain"/>
    <property type="match status" value="1"/>
</dbReference>
<keyword evidence="1" id="KW-0805">Transcription regulation</keyword>
<dbReference type="EMBL" id="CP159218">
    <property type="protein sequence ID" value="XCG64001.1"/>
    <property type="molecule type" value="Genomic_DNA"/>
</dbReference>
<name>A0AAU8DPC4_9ACTN</name>
<feature type="domain" description="HTH gntR-type" evidence="4">
    <location>
        <begin position="12"/>
        <end position="78"/>
    </location>
</feature>
<dbReference type="PANTHER" id="PTHR43537:SF5">
    <property type="entry name" value="UXU OPERON TRANSCRIPTIONAL REGULATOR"/>
    <property type="match status" value="1"/>
</dbReference>
<dbReference type="Pfam" id="PF07729">
    <property type="entry name" value="FCD"/>
    <property type="match status" value="1"/>
</dbReference>
<evidence type="ECO:0000256" key="3">
    <source>
        <dbReference type="ARBA" id="ARBA00023163"/>
    </source>
</evidence>
<dbReference type="SUPFAM" id="SSF48008">
    <property type="entry name" value="GntR ligand-binding domain-like"/>
    <property type="match status" value="1"/>
</dbReference>
<evidence type="ECO:0000256" key="2">
    <source>
        <dbReference type="ARBA" id="ARBA00023125"/>
    </source>
</evidence>
<dbReference type="SMART" id="SM00345">
    <property type="entry name" value="HTH_GNTR"/>
    <property type="match status" value="1"/>
</dbReference>
<gene>
    <name evidence="5" type="ORF">ABLG96_01245</name>
</gene>
<dbReference type="RefSeq" id="WP_353649615.1">
    <property type="nucleotide sequence ID" value="NZ_CP159218.1"/>
</dbReference>
<dbReference type="PROSITE" id="PS50949">
    <property type="entry name" value="HTH_GNTR"/>
    <property type="match status" value="1"/>
</dbReference>
<dbReference type="InterPro" id="IPR000524">
    <property type="entry name" value="Tscrpt_reg_HTH_GntR"/>
</dbReference>
<dbReference type="PANTHER" id="PTHR43537">
    <property type="entry name" value="TRANSCRIPTIONAL REGULATOR, GNTR FAMILY"/>
    <property type="match status" value="1"/>
</dbReference>
<dbReference type="Pfam" id="PF00392">
    <property type="entry name" value="GntR"/>
    <property type="match status" value="1"/>
</dbReference>
<dbReference type="InterPro" id="IPR036390">
    <property type="entry name" value="WH_DNA-bd_sf"/>
</dbReference>
<keyword evidence="2" id="KW-0238">DNA-binding</keyword>
<dbReference type="CDD" id="cd07377">
    <property type="entry name" value="WHTH_GntR"/>
    <property type="match status" value="1"/>
</dbReference>
<dbReference type="GO" id="GO:0003677">
    <property type="term" value="F:DNA binding"/>
    <property type="evidence" value="ECO:0007669"/>
    <property type="project" value="UniProtKB-KW"/>
</dbReference>
<evidence type="ECO:0000259" key="4">
    <source>
        <dbReference type="PROSITE" id="PS50949"/>
    </source>
</evidence>
<dbReference type="InterPro" id="IPR008920">
    <property type="entry name" value="TF_FadR/GntR_C"/>
</dbReference>
<organism evidence="5">
    <name type="scientific">Nakamurella sp. A5-74</name>
    <dbReference type="NCBI Taxonomy" id="3158264"/>
    <lineage>
        <taxon>Bacteria</taxon>
        <taxon>Bacillati</taxon>
        <taxon>Actinomycetota</taxon>
        <taxon>Actinomycetes</taxon>
        <taxon>Nakamurellales</taxon>
        <taxon>Nakamurellaceae</taxon>
        <taxon>Nakamurella</taxon>
    </lineage>
</organism>
<dbReference type="AlphaFoldDB" id="A0AAU8DPC4"/>
<sequence>MASTPPPTIRQGSLGDRVAHELRARIIRGEIPAGTHLVEDTLAAEFDVSRGPIRDALRALDTEGLVRSQRRGVLVPGFSIGDVRELYSVRGAIEELSVRQAVEAGPDWADAAAEVDTMRRAAAAGDQHLFARADLAFHTEIYQGCRNRPPGGTVET</sequence>
<evidence type="ECO:0000313" key="5">
    <source>
        <dbReference type="EMBL" id="XCG64001.1"/>
    </source>
</evidence>
<proteinExistence type="predicted"/>
<protein>
    <submittedName>
        <fullName evidence="5">GntR family transcriptional regulator</fullName>
    </submittedName>
</protein>
<dbReference type="InterPro" id="IPR036388">
    <property type="entry name" value="WH-like_DNA-bd_sf"/>
</dbReference>
<dbReference type="Gene3D" id="1.20.120.530">
    <property type="entry name" value="GntR ligand-binding domain-like"/>
    <property type="match status" value="1"/>
</dbReference>
<keyword evidence="3" id="KW-0804">Transcription</keyword>